<gene>
    <name evidence="2" type="primary">I1RFX8</name>
</gene>
<keyword evidence="2" id="KW-0347">Helicase</keyword>
<reference evidence="2" key="1">
    <citation type="submission" date="2019-10" db="EMBL/GenBank/DDBJ databases">
        <authorList>
            <person name="Nor Muhammad N."/>
        </authorList>
    </citation>
    <scope>NUCLEOTIDE SEQUENCE</scope>
</reference>
<feature type="compositionally biased region" description="Basic residues" evidence="1">
    <location>
        <begin position="86"/>
        <end position="100"/>
    </location>
</feature>
<protein>
    <submittedName>
        <fullName evidence="2">DNA helicase (EC)</fullName>
        <ecNumber evidence="2">3.6.4.12</ecNumber>
    </submittedName>
</protein>
<dbReference type="EMBL" id="LR730298">
    <property type="protein sequence ID" value="VWP02540.1"/>
    <property type="molecule type" value="Genomic_DNA"/>
</dbReference>
<accession>A0A5K1K8F7</accession>
<evidence type="ECO:0000256" key="1">
    <source>
        <dbReference type="SAM" id="MobiDB-lite"/>
    </source>
</evidence>
<dbReference type="EC" id="3.6.4.12" evidence="2"/>
<feature type="compositionally biased region" description="Basic residues" evidence="1">
    <location>
        <begin position="56"/>
        <end position="66"/>
    </location>
</feature>
<dbReference type="GO" id="GO:0003678">
    <property type="term" value="F:DNA helicase activity"/>
    <property type="evidence" value="ECO:0007669"/>
    <property type="project" value="UniProtKB-EC"/>
</dbReference>
<keyword evidence="2" id="KW-0547">Nucleotide-binding</keyword>
<dbReference type="GO" id="GO:0016787">
    <property type="term" value="F:hydrolase activity"/>
    <property type="evidence" value="ECO:0007669"/>
    <property type="project" value="UniProtKB-KW"/>
</dbReference>
<feature type="region of interest" description="Disordered" evidence="1">
    <location>
        <begin position="1"/>
        <end position="162"/>
    </location>
</feature>
<keyword evidence="2" id="KW-0067">ATP-binding</keyword>
<keyword evidence="2" id="KW-0378">Hydrolase</keyword>
<proteinExistence type="predicted"/>
<feature type="compositionally biased region" description="Basic and acidic residues" evidence="1">
    <location>
        <begin position="138"/>
        <end position="162"/>
    </location>
</feature>
<sequence length="162" mass="17667">MSFNSTVLMAPPPPPPSTTAPGPVDPLLTSIRAPLIPQTPSRPKRDENSVPWGPQRHNRAVARGVRRVSFGPLPERDDAPDTPSKPSRRPKRPALKRRNATKPTPSHGHIDGRPAPVSQDPFTITSPQEFMAMVAPEPHGHAHPEVPEPARTSYDRMVCDSA</sequence>
<organism evidence="2">
    <name type="scientific">Ganoderma boninense</name>
    <dbReference type="NCBI Taxonomy" id="34458"/>
    <lineage>
        <taxon>Eukaryota</taxon>
        <taxon>Fungi</taxon>
        <taxon>Dikarya</taxon>
        <taxon>Basidiomycota</taxon>
        <taxon>Agaricomycotina</taxon>
        <taxon>Agaricomycetes</taxon>
        <taxon>Polyporales</taxon>
        <taxon>Polyporaceae</taxon>
        <taxon>Ganoderma</taxon>
    </lineage>
</organism>
<name>A0A5K1K8F7_9APHY</name>
<dbReference type="AlphaFoldDB" id="A0A5K1K8F7"/>
<evidence type="ECO:0000313" key="2">
    <source>
        <dbReference type="EMBL" id="VWP02540.1"/>
    </source>
</evidence>